<keyword evidence="4" id="KW-1185">Reference proteome</keyword>
<feature type="region of interest" description="Disordered" evidence="2">
    <location>
        <begin position="419"/>
        <end position="493"/>
    </location>
</feature>
<dbReference type="EMBL" id="CAWUHB010000005">
    <property type="protein sequence ID" value="CAK7212364.1"/>
    <property type="molecule type" value="Genomic_DNA"/>
</dbReference>
<accession>A0ABP0AYP5</accession>
<evidence type="ECO:0000256" key="1">
    <source>
        <dbReference type="SAM" id="Coils"/>
    </source>
</evidence>
<evidence type="ECO:0000313" key="4">
    <source>
        <dbReference type="Proteomes" id="UP001642405"/>
    </source>
</evidence>
<feature type="compositionally biased region" description="Basic and acidic residues" evidence="2">
    <location>
        <begin position="735"/>
        <end position="761"/>
    </location>
</feature>
<feature type="region of interest" description="Disordered" evidence="2">
    <location>
        <begin position="727"/>
        <end position="798"/>
    </location>
</feature>
<feature type="region of interest" description="Disordered" evidence="2">
    <location>
        <begin position="204"/>
        <end position="231"/>
    </location>
</feature>
<evidence type="ECO:0000313" key="3">
    <source>
        <dbReference type="EMBL" id="CAK7212364.1"/>
    </source>
</evidence>
<sequence>MPSTPPPREDRLAADGGESSSKDELIARLLQTIAEKDKTIAEQGKSIAEMDKEIAEMDKEIADRRRDVSKTGFLDYLRLVQERVYDKFTVETDRSRLAQGTTSVAGKFCPRRLRFWEHFGSLHDQKFQELHDSLHPLDAGFASPHDVAGLLMAFSPKSKNEATLRPFLRVALEKPAAAVVNAHLDAVSADPEAEIRAHVHFSDVDRTTQTTQTTQTPTTQTTQSSKSKQNKAVSTIPDRVCMYNANQEKKTSVRFLVGEYKAAHRLAAPALAAMLESPPEDYLVKAAGIDKTVAPGDAPNDAVFSKKYPTVYLAKALCQTYHYMISGALEYGYIATGHGLILLHVLPGDLDTLYYYSVTFTLDVPRQVPLAPRQTAAAYMATLVLLSLRDTAPSDEEIGVWAQGRMVWPRVKYREKRGSLADVAGPDDDSGDDDDDDDDAGSDAGERKRGRGGGGEEGSGNARDSALKRGRMGSGSGLVLSRKKHGGARTADGIDSANTAAAQGRPLALDLPYCTQACLRGVVHQLPLDEKCPNVALHRAASLRQHGPPDRHPLTEAGIRDALLVQAKAAETDATQRCVPCGRQGRYGALVRVAVTCAGYALVAKATYVDCVDDLQHELRIYKALKAHQGRLVPVCLGVMTFLSARFTADCMMRSLLFLSYAGQDLGKPELLPLNVNLQAAMDRTAQELHDLGLRNDDIRVYNCAWNPETRRVLHFDFDRATMADWEEGEEGEEAAGKDEHDLATKEDPSVQEQQQHEPKTSRSPLLKRGLNTLRERTMDCTVQKEMSEGRKRQRTHV</sequence>
<feature type="compositionally biased region" description="Acidic residues" evidence="2">
    <location>
        <begin position="425"/>
        <end position="441"/>
    </location>
</feature>
<feature type="region of interest" description="Disordered" evidence="2">
    <location>
        <begin position="1"/>
        <end position="22"/>
    </location>
</feature>
<gene>
    <name evidence="3" type="ORF">SCUCBS95973_001438</name>
</gene>
<dbReference type="Proteomes" id="UP001642405">
    <property type="component" value="Unassembled WGS sequence"/>
</dbReference>
<organism evidence="3 4">
    <name type="scientific">Sporothrix curviconia</name>
    <dbReference type="NCBI Taxonomy" id="1260050"/>
    <lineage>
        <taxon>Eukaryota</taxon>
        <taxon>Fungi</taxon>
        <taxon>Dikarya</taxon>
        <taxon>Ascomycota</taxon>
        <taxon>Pezizomycotina</taxon>
        <taxon>Sordariomycetes</taxon>
        <taxon>Sordariomycetidae</taxon>
        <taxon>Ophiostomatales</taxon>
        <taxon>Ophiostomataceae</taxon>
        <taxon>Sporothrix</taxon>
    </lineage>
</organism>
<name>A0ABP0AYP5_9PEZI</name>
<evidence type="ECO:0008006" key="5">
    <source>
        <dbReference type="Google" id="ProtNLM"/>
    </source>
</evidence>
<protein>
    <recommendedName>
        <fullName evidence="5">Protein kinase domain-containing protein</fullName>
    </recommendedName>
</protein>
<feature type="compositionally biased region" description="Low complexity" evidence="2">
    <location>
        <begin position="207"/>
        <end position="223"/>
    </location>
</feature>
<feature type="coiled-coil region" evidence="1">
    <location>
        <begin position="40"/>
        <end position="67"/>
    </location>
</feature>
<comment type="caution">
    <text evidence="3">The sequence shown here is derived from an EMBL/GenBank/DDBJ whole genome shotgun (WGS) entry which is preliminary data.</text>
</comment>
<evidence type="ECO:0000256" key="2">
    <source>
        <dbReference type="SAM" id="MobiDB-lite"/>
    </source>
</evidence>
<keyword evidence="1" id="KW-0175">Coiled coil</keyword>
<reference evidence="3 4" key="1">
    <citation type="submission" date="2024-01" db="EMBL/GenBank/DDBJ databases">
        <authorList>
            <person name="Allen C."/>
            <person name="Tagirdzhanova G."/>
        </authorList>
    </citation>
    <scope>NUCLEOTIDE SEQUENCE [LARGE SCALE GENOMIC DNA]</scope>
</reference>
<proteinExistence type="predicted"/>